<keyword evidence="1" id="KW-0812">Transmembrane</keyword>
<dbReference type="Proteomes" id="UP001054252">
    <property type="component" value="Unassembled WGS sequence"/>
</dbReference>
<dbReference type="PANTHER" id="PTHR36063">
    <property type="entry name" value="ARABIDOPSIS THALIANA GENOMIC DNA, CHROMOSOME 5, P1 CLONE:MOK16"/>
    <property type="match status" value="1"/>
</dbReference>
<evidence type="ECO:0000256" key="1">
    <source>
        <dbReference type="SAM" id="Phobius"/>
    </source>
</evidence>
<dbReference type="AlphaFoldDB" id="A0AAV5LJC1"/>
<comment type="caution">
    <text evidence="2">The sequence shown here is derived from an EMBL/GenBank/DDBJ whole genome shotgun (WGS) entry which is preliminary data.</text>
</comment>
<dbReference type="PANTHER" id="PTHR36063:SF3">
    <property type="entry name" value="PROTEIN, PUTATIVE-RELATED"/>
    <property type="match status" value="1"/>
</dbReference>
<reference evidence="2 3" key="1">
    <citation type="journal article" date="2021" name="Commun. Biol.">
        <title>The genome of Shorea leprosula (Dipterocarpaceae) highlights the ecological relevance of drought in aseasonal tropical rainforests.</title>
        <authorList>
            <person name="Ng K.K.S."/>
            <person name="Kobayashi M.J."/>
            <person name="Fawcett J.A."/>
            <person name="Hatakeyama M."/>
            <person name="Paape T."/>
            <person name="Ng C.H."/>
            <person name="Ang C.C."/>
            <person name="Tnah L.H."/>
            <person name="Lee C.T."/>
            <person name="Nishiyama T."/>
            <person name="Sese J."/>
            <person name="O'Brien M.J."/>
            <person name="Copetti D."/>
            <person name="Mohd Noor M.I."/>
            <person name="Ong R.C."/>
            <person name="Putra M."/>
            <person name="Sireger I.Z."/>
            <person name="Indrioko S."/>
            <person name="Kosugi Y."/>
            <person name="Izuno A."/>
            <person name="Isagi Y."/>
            <person name="Lee S.L."/>
            <person name="Shimizu K.K."/>
        </authorList>
    </citation>
    <scope>NUCLEOTIDE SEQUENCE [LARGE SCALE GENOMIC DNA]</scope>
    <source>
        <strain evidence="2">214</strain>
    </source>
</reference>
<gene>
    <name evidence="2" type="ORF">SLEP1_g45010</name>
</gene>
<accession>A0AAV5LJC1</accession>
<evidence type="ECO:0000313" key="2">
    <source>
        <dbReference type="EMBL" id="GKV36926.1"/>
    </source>
</evidence>
<evidence type="ECO:0000313" key="3">
    <source>
        <dbReference type="Proteomes" id="UP001054252"/>
    </source>
</evidence>
<keyword evidence="3" id="KW-1185">Reference proteome</keyword>
<keyword evidence="1" id="KW-0472">Membrane</keyword>
<dbReference type="EMBL" id="BPVZ01000119">
    <property type="protein sequence ID" value="GKV36926.1"/>
    <property type="molecule type" value="Genomic_DNA"/>
</dbReference>
<proteinExistence type="predicted"/>
<feature type="transmembrane region" description="Helical" evidence="1">
    <location>
        <begin position="49"/>
        <end position="70"/>
    </location>
</feature>
<protein>
    <submittedName>
        <fullName evidence="2">Uncharacterized protein</fullName>
    </submittedName>
</protein>
<organism evidence="2 3">
    <name type="scientific">Rubroshorea leprosula</name>
    <dbReference type="NCBI Taxonomy" id="152421"/>
    <lineage>
        <taxon>Eukaryota</taxon>
        <taxon>Viridiplantae</taxon>
        <taxon>Streptophyta</taxon>
        <taxon>Embryophyta</taxon>
        <taxon>Tracheophyta</taxon>
        <taxon>Spermatophyta</taxon>
        <taxon>Magnoliopsida</taxon>
        <taxon>eudicotyledons</taxon>
        <taxon>Gunneridae</taxon>
        <taxon>Pentapetalae</taxon>
        <taxon>rosids</taxon>
        <taxon>malvids</taxon>
        <taxon>Malvales</taxon>
        <taxon>Dipterocarpaceae</taxon>
        <taxon>Rubroshorea</taxon>
    </lineage>
</organism>
<name>A0AAV5LJC1_9ROSI</name>
<keyword evidence="1" id="KW-1133">Transmembrane helix</keyword>
<sequence length="72" mass="8466">MMKEVRYIQNWGEVAPTLLICHHKNSRRSKLETILEEGCENSVVVPKRIVYLLPIVLSMLLYFMFCRNLARA</sequence>